<feature type="binding site" evidence="15">
    <location>
        <position position="170"/>
    </location>
    <ligand>
        <name>ATP</name>
        <dbReference type="ChEBI" id="CHEBI:30616"/>
    </ligand>
</feature>
<dbReference type="GO" id="GO:0003725">
    <property type="term" value="F:double-stranded RNA binding"/>
    <property type="evidence" value="ECO:0007669"/>
    <property type="project" value="UniProtKB-UniRule"/>
</dbReference>
<keyword evidence="7 14" id="KW-0819">tRNA processing</keyword>
<evidence type="ECO:0000256" key="8">
    <source>
        <dbReference type="ARBA" id="ARBA00022695"/>
    </source>
</evidence>
<dbReference type="EMBL" id="CP014503">
    <property type="protein sequence ID" value="ANB14426.1"/>
    <property type="molecule type" value="Genomic_DNA"/>
</dbReference>
<evidence type="ECO:0000256" key="10">
    <source>
        <dbReference type="ARBA" id="ARBA00022840"/>
    </source>
</evidence>
<comment type="function">
    <text evidence="13">Required for the formation of a threonylcarbamoyl group on adenosine at position 37 (t(6)A37) in tRNAs that read codons beginning with adenine. Likely catalyzes the conversion of L-threonine, HCO(3)(-)/CO(2) and ATP to give threonylcarbamoyl-AMP (TC-AMP) as the acyladenylate intermediate, with the release of diphosphate. Required for normal translation, by ensuring translation fidelity at the level of codon recognition, appropriate translation initiation selection and maintenance of reading frame. Also involved in telomere replication. Binds to single-stranded telomeric (ssTG) DNA and positively regulates telomere length.</text>
</comment>
<dbReference type="AlphaFoldDB" id="A0A167ET97"/>
<feature type="binding site" evidence="15">
    <location>
        <position position="208"/>
    </location>
    <ligand>
        <name>L-threonine</name>
        <dbReference type="ChEBI" id="CHEBI:57926"/>
    </ligand>
</feature>
<dbReference type="SUPFAM" id="SSF55821">
    <property type="entry name" value="YrdC/RibB"/>
    <property type="match status" value="1"/>
</dbReference>
<dbReference type="Gene3D" id="3.40.50.11030">
    <property type="entry name" value="Threonylcarbamoyl-AMP synthase, C-terminal domain"/>
    <property type="match status" value="1"/>
</dbReference>
<dbReference type="NCBIfam" id="TIGR00057">
    <property type="entry name" value="L-threonylcarbamoyladenylate synthase"/>
    <property type="match status" value="1"/>
</dbReference>
<evidence type="ECO:0000256" key="13">
    <source>
        <dbReference type="ARBA" id="ARBA00056339"/>
    </source>
</evidence>
<dbReference type="Pfam" id="PF03481">
    <property type="entry name" value="Sua5_C"/>
    <property type="match status" value="1"/>
</dbReference>
<feature type="binding site" evidence="15">
    <location>
        <position position="178"/>
    </location>
    <ligand>
        <name>ATP</name>
        <dbReference type="ChEBI" id="CHEBI:30616"/>
    </ligand>
</feature>
<name>A0A167ET97_9ASCO</name>
<evidence type="ECO:0000256" key="1">
    <source>
        <dbReference type="ARBA" id="ARBA00004496"/>
    </source>
</evidence>
<dbReference type="PANTHER" id="PTHR17490">
    <property type="entry name" value="SUA5"/>
    <property type="match status" value="1"/>
</dbReference>
<keyword evidence="6 14" id="KW-0808">Transferase</keyword>
<comment type="subcellular location">
    <subcellularLocation>
        <location evidence="1 14">Cytoplasm</location>
    </subcellularLocation>
</comment>
<protein>
    <recommendedName>
        <fullName evidence="4 14">Threonylcarbamoyl-AMP synthase</fullName>
        <shortName evidence="14">TC-AMP synthase</shortName>
        <ecNumber evidence="3 14">2.7.7.87</ecNumber>
    </recommendedName>
    <alternativeName>
        <fullName evidence="11 14">L-threonylcarbamoyladenylate synthase</fullName>
    </alternativeName>
</protein>
<feature type="binding site" evidence="15">
    <location>
        <position position="168"/>
    </location>
    <ligand>
        <name>L-threonine</name>
        <dbReference type="ChEBI" id="CHEBI:57926"/>
    </ligand>
</feature>
<organism evidence="17 18">
    <name type="scientific">Sugiyamaella lignohabitans</name>
    <dbReference type="NCBI Taxonomy" id="796027"/>
    <lineage>
        <taxon>Eukaryota</taxon>
        <taxon>Fungi</taxon>
        <taxon>Dikarya</taxon>
        <taxon>Ascomycota</taxon>
        <taxon>Saccharomycotina</taxon>
        <taxon>Dipodascomycetes</taxon>
        <taxon>Dipodascales</taxon>
        <taxon>Trichomonascaceae</taxon>
        <taxon>Sugiyamaella</taxon>
    </lineage>
</organism>
<feature type="binding site" evidence="15">
    <location>
        <position position="83"/>
    </location>
    <ligand>
        <name>ATP</name>
        <dbReference type="ChEBI" id="CHEBI:30616"/>
    </ligand>
</feature>
<feature type="binding site" evidence="15">
    <location>
        <position position="56"/>
    </location>
    <ligand>
        <name>L-threonine</name>
        <dbReference type="ChEBI" id="CHEBI:57926"/>
    </ligand>
</feature>
<dbReference type="GO" id="GO:0002949">
    <property type="term" value="P:tRNA threonylcarbamoyladenosine modification"/>
    <property type="evidence" value="ECO:0007669"/>
    <property type="project" value="UniProtKB-ARBA"/>
</dbReference>
<evidence type="ECO:0000256" key="12">
    <source>
        <dbReference type="ARBA" id="ARBA00048366"/>
    </source>
</evidence>
<keyword evidence="10 14" id="KW-0067">ATP-binding</keyword>
<sequence length="379" mass="40835">MYTKVLPVDPESIRFDPDDINKPPSIASPSSTLDNLNEAVKILQTSHDPVAFPTETVYGLGASALDTESARAIYTAKNRPADNPLIIHVSSIEQLERRLLPAGERVPEIYRGLINKFWPGPLTIILPVPDPTAISPVCTHGQSTFAVRLPANPVARALISLSDLPLAAPSANASTKPSPTQAQHVFTDLKGKIPLILDGGSSDIGVESTVVDGLSNPPMLLRPGGVSIEQIREFGGPSWQNVVVGRATAKSDEVVRTPGMKYKHYSPRAPLTLFIGCTEQQLIDYVIRSNPSSVGLLTTRHFNQKELAKTLRQLPGHITVHDKSLGQSGADISRNLFASFREMDAKGVDLILVEGIDEQNEGLAIMNRARKAASTVISA</sequence>
<dbReference type="GO" id="GO:0006450">
    <property type="term" value="P:regulation of translational fidelity"/>
    <property type="evidence" value="ECO:0007669"/>
    <property type="project" value="TreeGrafter"/>
</dbReference>
<dbReference type="InterPro" id="IPR006070">
    <property type="entry name" value="Sua5-like_dom"/>
</dbReference>
<dbReference type="PIRSF" id="PIRSF004930">
    <property type="entry name" value="Tln_factor_SUA5"/>
    <property type="match status" value="1"/>
</dbReference>
<dbReference type="GO" id="GO:0000049">
    <property type="term" value="F:tRNA binding"/>
    <property type="evidence" value="ECO:0007669"/>
    <property type="project" value="TreeGrafter"/>
</dbReference>
<keyword evidence="9 14" id="KW-0547">Nucleotide-binding</keyword>
<dbReference type="KEGG" id="slb:AWJ20_2014"/>
<dbReference type="InterPro" id="IPR005145">
    <property type="entry name" value="Sua5_C"/>
</dbReference>
<evidence type="ECO:0000256" key="7">
    <source>
        <dbReference type="ARBA" id="ARBA00022694"/>
    </source>
</evidence>
<dbReference type="InterPro" id="IPR038385">
    <property type="entry name" value="Sua5/YwlC_C"/>
</dbReference>
<dbReference type="GeneID" id="30033880"/>
<feature type="binding site" evidence="15">
    <location>
        <position position="144"/>
    </location>
    <ligand>
        <name>ATP</name>
        <dbReference type="ChEBI" id="CHEBI:30616"/>
    </ligand>
</feature>
<evidence type="ECO:0000256" key="2">
    <source>
        <dbReference type="ARBA" id="ARBA00007663"/>
    </source>
</evidence>
<feature type="domain" description="YrdC-like" evidence="16">
    <location>
        <begin position="33"/>
        <end position="226"/>
    </location>
</feature>
<evidence type="ECO:0000256" key="15">
    <source>
        <dbReference type="PIRSR" id="PIRSR004930-1"/>
    </source>
</evidence>
<dbReference type="InterPro" id="IPR050156">
    <property type="entry name" value="TC-AMP_synthase_SUA5"/>
</dbReference>
<keyword evidence="8 14" id="KW-0548">Nucleotidyltransferase</keyword>
<evidence type="ECO:0000256" key="3">
    <source>
        <dbReference type="ARBA" id="ARBA00012584"/>
    </source>
</evidence>
<feature type="binding site" evidence="15">
    <location>
        <position position="88"/>
    </location>
    <ligand>
        <name>L-threonine</name>
        <dbReference type="ChEBI" id="CHEBI:57926"/>
    </ligand>
</feature>
<dbReference type="PROSITE" id="PS51163">
    <property type="entry name" value="YRDC"/>
    <property type="match status" value="1"/>
</dbReference>
<evidence type="ECO:0000256" key="5">
    <source>
        <dbReference type="ARBA" id="ARBA00022490"/>
    </source>
</evidence>
<evidence type="ECO:0000313" key="18">
    <source>
        <dbReference type="Proteomes" id="UP000189580"/>
    </source>
</evidence>
<dbReference type="GO" id="GO:0005524">
    <property type="term" value="F:ATP binding"/>
    <property type="evidence" value="ECO:0007669"/>
    <property type="project" value="UniProtKB-UniRule"/>
</dbReference>
<feature type="binding site" evidence="15">
    <location>
        <position position="148"/>
    </location>
    <ligand>
        <name>L-threonine</name>
        <dbReference type="ChEBI" id="CHEBI:57926"/>
    </ligand>
</feature>
<dbReference type="EC" id="2.7.7.87" evidence="3 14"/>
<dbReference type="Gene3D" id="3.90.870.10">
    <property type="entry name" value="DHBP synthase"/>
    <property type="match status" value="1"/>
</dbReference>
<dbReference type="InterPro" id="IPR010923">
    <property type="entry name" value="T(6)A37_SUA5"/>
</dbReference>
<comment type="catalytic activity">
    <reaction evidence="12 14">
        <text>L-threonine + hydrogencarbonate + ATP = L-threonylcarbamoyladenylate + diphosphate + H2O</text>
        <dbReference type="Rhea" id="RHEA:36407"/>
        <dbReference type="ChEBI" id="CHEBI:15377"/>
        <dbReference type="ChEBI" id="CHEBI:17544"/>
        <dbReference type="ChEBI" id="CHEBI:30616"/>
        <dbReference type="ChEBI" id="CHEBI:33019"/>
        <dbReference type="ChEBI" id="CHEBI:57926"/>
        <dbReference type="ChEBI" id="CHEBI:73682"/>
        <dbReference type="EC" id="2.7.7.87"/>
    </reaction>
</comment>
<comment type="similarity">
    <text evidence="2 14">Belongs to the SUA5 family.</text>
</comment>
<dbReference type="Proteomes" id="UP000189580">
    <property type="component" value="Chromosome b"/>
</dbReference>
<dbReference type="Pfam" id="PF01300">
    <property type="entry name" value="Sua5_yciO_yrdC"/>
    <property type="match status" value="1"/>
</dbReference>
<proteinExistence type="inferred from homology"/>
<feature type="binding site" evidence="15">
    <location>
        <position position="222"/>
    </location>
    <ligand>
        <name>ATP</name>
        <dbReference type="ChEBI" id="CHEBI:30616"/>
    </ligand>
</feature>
<keyword evidence="5 14" id="KW-0963">Cytoplasm</keyword>
<evidence type="ECO:0000256" key="9">
    <source>
        <dbReference type="ARBA" id="ARBA00022741"/>
    </source>
</evidence>
<dbReference type="FunFam" id="3.90.870.10:FF:000008">
    <property type="entry name" value="Threonylcarbamoyl-AMP synthase"/>
    <property type="match status" value="1"/>
</dbReference>
<evidence type="ECO:0000313" key="17">
    <source>
        <dbReference type="EMBL" id="ANB14426.1"/>
    </source>
</evidence>
<evidence type="ECO:0000256" key="4">
    <source>
        <dbReference type="ARBA" id="ARBA00015492"/>
    </source>
</evidence>
<feature type="binding site" evidence="15">
    <location>
        <position position="265"/>
    </location>
    <ligand>
        <name>ATP</name>
        <dbReference type="ChEBI" id="CHEBI:30616"/>
    </ligand>
</feature>
<dbReference type="GO" id="GO:0061710">
    <property type="term" value="F:L-threonylcarbamoyladenylate synthase"/>
    <property type="evidence" value="ECO:0007669"/>
    <property type="project" value="UniProtKB-EC"/>
</dbReference>
<keyword evidence="18" id="KW-1185">Reference proteome</keyword>
<dbReference type="OrthoDB" id="412787at2759"/>
<evidence type="ECO:0000256" key="14">
    <source>
        <dbReference type="PIRNR" id="PIRNR004930"/>
    </source>
</evidence>
<dbReference type="PANTHER" id="PTHR17490:SF16">
    <property type="entry name" value="THREONYLCARBAMOYL-AMP SYNTHASE"/>
    <property type="match status" value="1"/>
</dbReference>
<reference evidence="17 18" key="1">
    <citation type="submission" date="2016-02" db="EMBL/GenBank/DDBJ databases">
        <title>Complete genome sequence and transcriptome regulation of the pentose utilising yeast Sugiyamaella lignohabitans.</title>
        <authorList>
            <person name="Bellasio M."/>
            <person name="Peymann A."/>
            <person name="Valli M."/>
            <person name="Sipitzky M."/>
            <person name="Graf A."/>
            <person name="Sauer M."/>
            <person name="Marx H."/>
            <person name="Mattanovich D."/>
        </authorList>
    </citation>
    <scope>NUCLEOTIDE SEQUENCE [LARGE SCALE GENOMIC DNA]</scope>
    <source>
        <strain evidence="17 18">CBS 10342</strain>
    </source>
</reference>
<dbReference type="InterPro" id="IPR017945">
    <property type="entry name" value="DHBP_synth_RibB-like_a/b_dom"/>
</dbReference>
<accession>A0A167ET97</accession>
<dbReference type="RefSeq" id="XP_018736903.1">
    <property type="nucleotide sequence ID" value="XM_018878940.1"/>
</dbReference>
<feature type="binding site" evidence="15">
    <location>
        <position position="79"/>
    </location>
    <ligand>
        <name>ATP</name>
        <dbReference type="ChEBI" id="CHEBI:30616"/>
    </ligand>
</feature>
<evidence type="ECO:0000256" key="6">
    <source>
        <dbReference type="ARBA" id="ARBA00022679"/>
    </source>
</evidence>
<gene>
    <name evidence="17" type="primary">SUA5</name>
    <name evidence="17" type="ORF">AWJ20_2014</name>
</gene>
<evidence type="ECO:0000259" key="16">
    <source>
        <dbReference type="PROSITE" id="PS51163"/>
    </source>
</evidence>
<dbReference type="GO" id="GO:0005737">
    <property type="term" value="C:cytoplasm"/>
    <property type="evidence" value="ECO:0007669"/>
    <property type="project" value="UniProtKB-SubCell"/>
</dbReference>
<evidence type="ECO:0000256" key="11">
    <source>
        <dbReference type="ARBA" id="ARBA00029774"/>
    </source>
</evidence>